<dbReference type="Proteomes" id="UP000030008">
    <property type="component" value="Unassembled WGS sequence"/>
</dbReference>
<dbReference type="SUPFAM" id="SSF56601">
    <property type="entry name" value="beta-lactamase/transpeptidase-like"/>
    <property type="match status" value="1"/>
</dbReference>
<dbReference type="RefSeq" id="WP_044907716.1">
    <property type="nucleotide sequence ID" value="NZ_JQIF01000109.1"/>
</dbReference>
<dbReference type="GO" id="GO:0005886">
    <property type="term" value="C:plasma membrane"/>
    <property type="evidence" value="ECO:0007669"/>
    <property type="project" value="TreeGrafter"/>
</dbReference>
<dbReference type="Gene3D" id="3.90.1310.10">
    <property type="entry name" value="Penicillin-binding protein 2a (Domain 2)"/>
    <property type="match status" value="1"/>
</dbReference>
<feature type="transmembrane region" description="Helical" evidence="4">
    <location>
        <begin position="7"/>
        <end position="28"/>
    </location>
</feature>
<comment type="subcellular location">
    <subcellularLocation>
        <location evidence="1">Membrane</location>
    </subcellularLocation>
</comment>
<dbReference type="PANTHER" id="PTHR30627:SF25">
    <property type="entry name" value="PENICILLIN-BINDING PROTEIN 3"/>
    <property type="match status" value="1"/>
</dbReference>
<dbReference type="Pfam" id="PF05223">
    <property type="entry name" value="MecA_N"/>
    <property type="match status" value="1"/>
</dbReference>
<dbReference type="GO" id="GO:0008658">
    <property type="term" value="F:penicillin binding"/>
    <property type="evidence" value="ECO:0007669"/>
    <property type="project" value="InterPro"/>
</dbReference>
<feature type="domain" description="Penicillin-binding protein transpeptidase" evidence="5">
    <location>
        <begin position="356"/>
        <end position="642"/>
    </location>
</feature>
<dbReference type="Pfam" id="PF03717">
    <property type="entry name" value="PBP_dimer"/>
    <property type="match status" value="1"/>
</dbReference>
<evidence type="ECO:0000313" key="8">
    <source>
        <dbReference type="EMBL" id="KGJ51570.1"/>
    </source>
</evidence>
<dbReference type="Pfam" id="PF00905">
    <property type="entry name" value="Transpeptidase"/>
    <property type="match status" value="1"/>
</dbReference>
<feature type="domain" description="Penicillin-binding protein dimerisation" evidence="6">
    <location>
        <begin position="156"/>
        <end position="322"/>
    </location>
</feature>
<comment type="similarity">
    <text evidence="2">Belongs to the transpeptidase family.</text>
</comment>
<evidence type="ECO:0000259" key="6">
    <source>
        <dbReference type="Pfam" id="PF03717"/>
    </source>
</evidence>
<dbReference type="SUPFAM" id="SSF54427">
    <property type="entry name" value="NTF2-like"/>
    <property type="match status" value="1"/>
</dbReference>
<organism evidence="8 9">
    <name type="scientific">Clostridium innocuum</name>
    <dbReference type="NCBI Taxonomy" id="1522"/>
    <lineage>
        <taxon>Bacteria</taxon>
        <taxon>Bacillati</taxon>
        <taxon>Bacillota</taxon>
        <taxon>Clostridia</taxon>
        <taxon>Eubacteriales</taxon>
        <taxon>Clostridiaceae</taxon>
        <taxon>Clostridium</taxon>
    </lineage>
</organism>
<evidence type="ECO:0000256" key="3">
    <source>
        <dbReference type="ARBA" id="ARBA00023136"/>
    </source>
</evidence>
<dbReference type="InterPro" id="IPR007887">
    <property type="entry name" value="MecA_N"/>
</dbReference>
<evidence type="ECO:0000256" key="4">
    <source>
        <dbReference type="SAM" id="Phobius"/>
    </source>
</evidence>
<feature type="domain" description="NTF2-like N-terminal transpeptidase" evidence="7">
    <location>
        <begin position="34"/>
        <end position="147"/>
    </location>
</feature>
<dbReference type="GO" id="GO:0046677">
    <property type="term" value="P:response to antibiotic"/>
    <property type="evidence" value="ECO:0007669"/>
    <property type="project" value="InterPro"/>
</dbReference>
<dbReference type="InterPro" id="IPR032710">
    <property type="entry name" value="NTF2-like_dom_sf"/>
</dbReference>
<dbReference type="AlphaFoldDB" id="A0A099I1H6"/>
<evidence type="ECO:0000259" key="5">
    <source>
        <dbReference type="Pfam" id="PF00905"/>
    </source>
</evidence>
<dbReference type="SUPFAM" id="SSF56519">
    <property type="entry name" value="Penicillin binding protein dimerisation domain"/>
    <property type="match status" value="1"/>
</dbReference>
<evidence type="ECO:0000313" key="9">
    <source>
        <dbReference type="Proteomes" id="UP000030008"/>
    </source>
</evidence>
<keyword evidence="3 4" id="KW-0472">Membrane</keyword>
<evidence type="ECO:0000256" key="2">
    <source>
        <dbReference type="ARBA" id="ARBA00007171"/>
    </source>
</evidence>
<reference evidence="8 9" key="1">
    <citation type="submission" date="2014-08" db="EMBL/GenBank/DDBJ databases">
        <title>Clostridium innocuum, an unnegligible vancomycin-resistant pathogen causing extra-intestinal infections.</title>
        <authorList>
            <person name="Feng Y."/>
            <person name="Chiu C.-H."/>
        </authorList>
    </citation>
    <scope>NUCLEOTIDE SEQUENCE [LARGE SCALE GENOMIC DNA]</scope>
    <source>
        <strain evidence="8 9">AN88</strain>
    </source>
</reference>
<keyword evidence="4" id="KW-0812">Transmembrane</keyword>
<keyword evidence="4" id="KW-1133">Transmembrane helix</keyword>
<dbReference type="InterPro" id="IPR050515">
    <property type="entry name" value="Beta-lactam/transpept"/>
</dbReference>
<name>A0A099I1H6_CLOIN</name>
<dbReference type="Gene3D" id="3.10.450.100">
    <property type="entry name" value="NTF2-like, domain 1"/>
    <property type="match status" value="1"/>
</dbReference>
<dbReference type="PANTHER" id="PTHR30627">
    <property type="entry name" value="PEPTIDOGLYCAN D,D-TRANSPEPTIDASE"/>
    <property type="match status" value="1"/>
</dbReference>
<dbReference type="InterPro" id="IPR005311">
    <property type="entry name" value="PBP_dimer"/>
</dbReference>
<protein>
    <submittedName>
        <fullName evidence="8">Penicillin-binding protein</fullName>
    </submittedName>
</protein>
<gene>
    <name evidence="8" type="ORF">CIAN88_19980</name>
</gene>
<dbReference type="InterPro" id="IPR036138">
    <property type="entry name" value="PBP_dimer_sf"/>
</dbReference>
<dbReference type="Gene3D" id="3.30.1390.30">
    <property type="entry name" value="Penicillin-binding protein 2a, domain 3"/>
    <property type="match status" value="1"/>
</dbReference>
<dbReference type="EMBL" id="JQIF01000109">
    <property type="protein sequence ID" value="KGJ51570.1"/>
    <property type="molecule type" value="Genomic_DNA"/>
</dbReference>
<dbReference type="InterPro" id="IPR012338">
    <property type="entry name" value="Beta-lactam/transpept-like"/>
</dbReference>
<dbReference type="InterPro" id="IPR001460">
    <property type="entry name" value="PCN-bd_Tpept"/>
</dbReference>
<comment type="caution">
    <text evidence="8">The sequence shown here is derived from an EMBL/GenBank/DDBJ whole genome shotgun (WGS) entry which is preliminary data.</text>
</comment>
<dbReference type="GO" id="GO:0071555">
    <property type="term" value="P:cell wall organization"/>
    <property type="evidence" value="ECO:0007669"/>
    <property type="project" value="TreeGrafter"/>
</dbReference>
<proteinExistence type="inferred from homology"/>
<accession>A0A099I1H6</accession>
<sequence length="655" mass="71691">MTDKKKLWGIAGIVAAVAIVAVAAYFLFSGGSKPESVLLSYTDLLKEGKYKDMYSLISSDAKKKWKEEDFITRNKNIYEGIDASDFSMEIKDSSDTGDDGSEISYHVRMKSAAGTIDFDNKATVVKEDGDYRIVWDSTQIFPQLHDSDKVNVSVTEGERGSILDRNGKALAQQGSVFQVGLIAGKLGNEADTVSAMARVLDVSKDSIKKALSASWVQDDMFVPIKTITAAKRAEIIEELRKIDGAFVQETTGRVYPYGEMTAHITGYVQNVTAEDLEKHKKEGYTATSIIGKSGLESIYESKLRAVSGCKIIIVDENGDLKDTVAEQKARNGQDIRTTIDIEAQRSAYNQLKKDAGSAVIINSHTGEVLAMVSTPAYDPNDFAMGMDSKTWDSLNSNKQKPLLNRFVSTYCPGSTFKAITGAIALDSKTITAETTFEKTDKWQKDSSWGKNYVTTTQSYAEPSNLKNAYIYSDNIFFAQVADKIGAETYTSYLDKIGFRKQMDFPFTVAKSTYGDELENAQKLAATGYGQGDLLVSPLHLTALYTAYVNDGSILQPYLVYEDGKAKTMVKNAYSAATAKTVFEDLQASMSGYGDNPTKAAGKTGTAQVNHGEQEIGWLSAVNDNIAVTVMIDDTKDIGESHYVIPKVQSILNEVK</sequence>
<dbReference type="Gene3D" id="3.40.710.10">
    <property type="entry name" value="DD-peptidase/beta-lactamase superfamily"/>
    <property type="match status" value="1"/>
</dbReference>
<evidence type="ECO:0000256" key="1">
    <source>
        <dbReference type="ARBA" id="ARBA00004370"/>
    </source>
</evidence>
<evidence type="ECO:0000259" key="7">
    <source>
        <dbReference type="Pfam" id="PF05223"/>
    </source>
</evidence>
<dbReference type="GO" id="GO:0071972">
    <property type="term" value="F:peptidoglycan L,D-transpeptidase activity"/>
    <property type="evidence" value="ECO:0007669"/>
    <property type="project" value="TreeGrafter"/>
</dbReference>